<dbReference type="EMBL" id="JFZB01000002">
    <property type="protein sequence ID" value="KFI30139.1"/>
    <property type="molecule type" value="Genomic_DNA"/>
</dbReference>
<feature type="binding site" evidence="19">
    <location>
        <position position="805"/>
    </location>
    <ligand>
        <name>ATP</name>
        <dbReference type="ChEBI" id="CHEBI:30616"/>
        <label>2</label>
    </ligand>
</feature>
<dbReference type="FunFam" id="3.30.470.20:FF:000007">
    <property type="entry name" value="Carbamoyl-phosphate synthase large chain"/>
    <property type="match status" value="1"/>
</dbReference>
<feature type="binding site" evidence="19">
    <location>
        <position position="862"/>
    </location>
    <ligand>
        <name>Mg(2+)</name>
        <dbReference type="ChEBI" id="CHEBI:18420"/>
        <label>4</label>
    </ligand>
</feature>
<feature type="binding site" evidence="19">
    <location>
        <position position="182"/>
    </location>
    <ligand>
        <name>ATP</name>
        <dbReference type="ChEBI" id="CHEBI:30616"/>
        <label>1</label>
    </ligand>
</feature>
<dbReference type="SUPFAM" id="SSF52335">
    <property type="entry name" value="Methylglyoxal synthase-like"/>
    <property type="match status" value="1"/>
</dbReference>
<evidence type="ECO:0000259" key="21">
    <source>
        <dbReference type="PROSITE" id="PS51855"/>
    </source>
</evidence>
<evidence type="ECO:0000313" key="23">
    <source>
        <dbReference type="Proteomes" id="UP000028824"/>
    </source>
</evidence>
<dbReference type="CDD" id="cd01424">
    <property type="entry name" value="MGS_CPS_II"/>
    <property type="match status" value="1"/>
</dbReference>
<dbReference type="Gene3D" id="3.40.50.1380">
    <property type="entry name" value="Methylglyoxal synthase-like domain"/>
    <property type="match status" value="1"/>
</dbReference>
<dbReference type="GO" id="GO:0005737">
    <property type="term" value="C:cytoplasm"/>
    <property type="evidence" value="ECO:0007669"/>
    <property type="project" value="TreeGrafter"/>
</dbReference>
<dbReference type="Pfam" id="PF02142">
    <property type="entry name" value="MGS"/>
    <property type="match status" value="1"/>
</dbReference>
<dbReference type="NCBIfam" id="TIGR01369">
    <property type="entry name" value="CPSaseII_lrg"/>
    <property type="match status" value="1"/>
</dbReference>
<feature type="binding site" evidence="19">
    <location>
        <position position="773"/>
    </location>
    <ligand>
        <name>ATP</name>
        <dbReference type="ChEBI" id="CHEBI:30616"/>
        <label>2</label>
    </ligand>
</feature>
<feature type="binding site" evidence="19">
    <location>
        <position position="314"/>
    </location>
    <ligand>
        <name>Mg(2+)</name>
        <dbReference type="ChEBI" id="CHEBI:18420"/>
        <label>2</label>
    </ligand>
</feature>
<comment type="function">
    <text evidence="17 19">Large subunit of the glutamine-dependent carbamoyl phosphate synthetase (CPSase). CPSase catalyzes the formation of carbamoyl phosphate from the ammonia moiety of glutamine, carbonate, and phosphate donated by ATP, constituting the first step of 2 biosynthetic pathways, one leading to arginine and/or urea and the other to pyrimidine nucleotides. The large subunit (synthetase) binds the substrates ammonia (free or transferred from glutamine from the small subunit), hydrogencarbonate and ATP and carries out an ATP-coupled ligase reaction, activating hydrogencarbonate by forming carboxy phosphate which reacts with ammonia to form carbamoyl phosphate.</text>
</comment>
<dbReference type="PRINTS" id="PR00098">
    <property type="entry name" value="CPSASE"/>
</dbReference>
<dbReference type="RefSeq" id="WP_036634508.1">
    <property type="nucleotide sequence ID" value="NZ_JFZB01000002.1"/>
</dbReference>
<evidence type="ECO:0000256" key="13">
    <source>
        <dbReference type="ARBA" id="ARBA00022975"/>
    </source>
</evidence>
<dbReference type="SMART" id="SM01096">
    <property type="entry name" value="CPSase_L_D3"/>
    <property type="match status" value="1"/>
</dbReference>
<dbReference type="FunFam" id="1.10.1030.10:FF:000002">
    <property type="entry name" value="Carbamoyl-phosphate synthase large chain"/>
    <property type="match status" value="1"/>
</dbReference>
<reference evidence="22 23" key="1">
    <citation type="submission" date="2014-03" db="EMBL/GenBank/DDBJ databases">
        <title>Genome of Paenirhodobacter enshiensis DW2-9.</title>
        <authorList>
            <person name="Wang D."/>
            <person name="Wang G."/>
        </authorList>
    </citation>
    <scope>NUCLEOTIDE SEQUENCE [LARGE SCALE GENOMIC DNA]</scope>
    <source>
        <strain evidence="22 23">DW2-9</strain>
    </source>
</reference>
<feature type="region of interest" description="Allosteric domain" evidence="19">
    <location>
        <begin position="977"/>
        <end position="1110"/>
    </location>
</feature>
<evidence type="ECO:0000256" key="1">
    <source>
        <dbReference type="ARBA" id="ARBA00001936"/>
    </source>
</evidence>
<dbReference type="Pfam" id="PF02786">
    <property type="entry name" value="CPSase_L_D2"/>
    <property type="match status" value="2"/>
</dbReference>
<organism evidence="22 23">
    <name type="scientific">Paenirhodobacter enshiensis</name>
    <dbReference type="NCBI Taxonomy" id="1105367"/>
    <lineage>
        <taxon>Bacteria</taxon>
        <taxon>Pseudomonadati</taxon>
        <taxon>Pseudomonadota</taxon>
        <taxon>Alphaproteobacteria</taxon>
        <taxon>Rhodobacterales</taxon>
        <taxon>Rhodobacter group</taxon>
        <taxon>Paenirhodobacter</taxon>
    </lineage>
</organism>
<feature type="binding site" evidence="19">
    <location>
        <position position="221"/>
    </location>
    <ligand>
        <name>ATP</name>
        <dbReference type="ChEBI" id="CHEBI:30616"/>
        <label>1</label>
    </ligand>
</feature>
<evidence type="ECO:0000256" key="8">
    <source>
        <dbReference type="ARBA" id="ARBA00022723"/>
    </source>
</evidence>
<comment type="catalytic activity">
    <reaction evidence="16 19">
        <text>hydrogencarbonate + L-glutamine + 2 ATP + H2O = carbamoyl phosphate + L-glutamate + 2 ADP + phosphate + 2 H(+)</text>
        <dbReference type="Rhea" id="RHEA:18633"/>
        <dbReference type="ChEBI" id="CHEBI:15377"/>
        <dbReference type="ChEBI" id="CHEBI:15378"/>
        <dbReference type="ChEBI" id="CHEBI:17544"/>
        <dbReference type="ChEBI" id="CHEBI:29985"/>
        <dbReference type="ChEBI" id="CHEBI:30616"/>
        <dbReference type="ChEBI" id="CHEBI:43474"/>
        <dbReference type="ChEBI" id="CHEBI:58228"/>
        <dbReference type="ChEBI" id="CHEBI:58359"/>
        <dbReference type="ChEBI" id="CHEBI:456216"/>
        <dbReference type="EC" id="6.3.5.5"/>
    </reaction>
</comment>
<keyword evidence="8" id="KW-0479">Metal-binding</keyword>
<evidence type="ECO:0000256" key="6">
    <source>
        <dbReference type="ARBA" id="ARBA00022598"/>
    </source>
</evidence>
<keyword evidence="9 19" id="KW-0677">Repeat</keyword>
<feature type="binding site" evidence="19">
    <location>
        <position position="808"/>
    </location>
    <ligand>
        <name>ATP</name>
        <dbReference type="ChEBI" id="CHEBI:30616"/>
        <label>2</label>
    </ligand>
</feature>
<comment type="caution">
    <text evidence="19">Lacks conserved residue(s) required for the propagation of feature annotation.</text>
</comment>
<feature type="binding site" evidence="19">
    <location>
        <position position="298"/>
    </location>
    <ligand>
        <name>Mg(2+)</name>
        <dbReference type="ChEBI" id="CHEBI:18420"/>
        <label>1</label>
    </ligand>
</feature>
<feature type="binding site" evidence="19">
    <location>
        <position position="734"/>
    </location>
    <ligand>
        <name>ATP</name>
        <dbReference type="ChEBI" id="CHEBI:30616"/>
        <label>2</label>
    </ligand>
</feature>
<dbReference type="OrthoDB" id="9804197at2"/>
<dbReference type="InterPro" id="IPR058047">
    <property type="entry name" value="CPSase_preATP-grasp"/>
</dbReference>
<evidence type="ECO:0000256" key="17">
    <source>
        <dbReference type="ARBA" id="ARBA00057223"/>
    </source>
</evidence>
<dbReference type="AlphaFoldDB" id="A0A086Y789"/>
<dbReference type="InterPro" id="IPR006275">
    <property type="entry name" value="CPSase_lsu"/>
</dbReference>
<dbReference type="InterPro" id="IPR016185">
    <property type="entry name" value="PreATP-grasp_dom_sf"/>
</dbReference>
<comment type="caution">
    <text evidence="22">The sequence shown here is derived from an EMBL/GenBank/DDBJ whole genome shotgun (WGS) entry which is preliminary data.</text>
</comment>
<proteinExistence type="inferred from homology"/>
<keyword evidence="5 19" id="KW-0055">Arginine biosynthesis</keyword>
<dbReference type="InterPro" id="IPR005480">
    <property type="entry name" value="CPSase_lsu_oligo"/>
</dbReference>
<feature type="binding site" evidence="19">
    <location>
        <position position="860"/>
    </location>
    <ligand>
        <name>ATP</name>
        <dbReference type="ChEBI" id="CHEBI:30616"/>
        <label>2</label>
    </ligand>
</feature>
<dbReference type="PROSITE" id="PS51257">
    <property type="entry name" value="PROKAR_LIPOPROTEIN"/>
    <property type="match status" value="1"/>
</dbReference>
<dbReference type="FunFam" id="3.40.50.20:FF:000001">
    <property type="entry name" value="Carbamoyl-phosphate synthase large chain"/>
    <property type="match status" value="1"/>
</dbReference>
<dbReference type="EC" id="6.3.4.16" evidence="19"/>
<evidence type="ECO:0000256" key="11">
    <source>
        <dbReference type="ARBA" id="ARBA00022840"/>
    </source>
</evidence>
<feature type="binding site" evidence="19">
    <location>
        <position position="298"/>
    </location>
    <ligand>
        <name>Mn(2+)</name>
        <dbReference type="ChEBI" id="CHEBI:29035"/>
        <label>1</label>
    </ligand>
</feature>
<dbReference type="HAMAP" id="MF_01210_B">
    <property type="entry name" value="CPSase_L_chain_B"/>
    <property type="match status" value="1"/>
</dbReference>
<feature type="domain" description="ATP-grasp" evidence="20">
    <location>
        <begin position="698"/>
        <end position="889"/>
    </location>
</feature>
<feature type="binding site" evidence="19">
    <location>
        <position position="862"/>
    </location>
    <ligand>
        <name>Mn(2+)</name>
        <dbReference type="ChEBI" id="CHEBI:29035"/>
        <label>4</label>
    </ligand>
</feature>
<comment type="subunit">
    <text evidence="18 19">Composed of two chains; the small (or glutamine) chain promotes the hydrolysis of glutamine to ammonia, which is used by the large (or ammonia) chain to synthesize carbamoyl phosphate. Tetramer of heterodimers (alpha,beta)4.</text>
</comment>
<dbReference type="PROSITE" id="PS51855">
    <property type="entry name" value="MGS"/>
    <property type="match status" value="1"/>
</dbReference>
<feature type="binding site" evidence="19">
    <location>
        <position position="860"/>
    </location>
    <ligand>
        <name>Mn(2+)</name>
        <dbReference type="ChEBI" id="CHEBI:29035"/>
        <label>4</label>
    </ligand>
</feature>
<dbReference type="FunFam" id="3.40.50.20:FF:000003">
    <property type="entry name" value="Carbamoyl-phosphate synthase large chain"/>
    <property type="match status" value="1"/>
</dbReference>
<sequence>MPKRTDLKSILIIGAGPIVIGQACEFDYSGAQACKALREEGYRVILVNSNPATIMTDPHMADATYIEPITPEVVAKIIEKERPDAILPTMGGQTGLNTALALADMGILDKFNVELIGANRDAIEMAEDRALFREAMDRIGLENPKATIITAPKDEKGHKDLHKGVQMALAQLDHIGLPAIIRPAFTLGGTGGGIAYNRDDFIEICHNGMDASPVGQILVDESLLGWKEFEMEVVRDKNDNAIIVCAIENVDPMGVHTGDSITVAPALTLTDKEYQIMRNGSIAVLREIGVETGGSNVQWAINPADGRMVVIEMNPRVSRSSALASKATGFPIAKVAAKLAIGYTLDELDNDITKVTPASFEPSIDYVVTKIPRFAFEKFPGAKPELTTAMKSVGEAMAIGRTFHESLQKALSSLETGLSGLDEIEIPGAPDKAAIVKVLALRNPDRIRYIAQAMRLGLTNAEINDVTSFDPWFLDRIREIVDAEAEVRKSGLPFTEEGLRKLKMMGFSDKRLAKLTGRDEAQVRRARRNLGVKAVFKRIDTCAAEFEAQTPYMYSTYEAPAMGDVECEARPSDRKKVVILGGGPNRIGQGIEFDYCCCHACFALSDAGYETIMVNCNPETVSTDYDTSDRLYFEPLTLESVLEILRVEQENGTLHGVIVQFGGQTPLKLANALEAEGIPILGTTPDAIDLAEDRERFQHLLQQLGLRQPVNGIAHSEAEAFEIAGRIGFPIVIRPSYVLGGRAMEIVRDLDQLKRYITTAVVVSGDSPVLLDSYLSGAIEMDVDALSDGETVHVAGIMQHIEEAGVHSGDSACSLPPYSLSDELIAEVKRQTIQLAKGLHVVGLMNVQFAIKDGDIYVLEVNPRASRTVPFVAKATDSAIASIAARLMAGEPMSAFPHRAPYPAGVGPETALPLADALTLADPITPWYSVKEAVLPFARFPGVDTLLGPEMRSTGEVMGWDRNFPRAFLKAQLGAGTKLPESGRVFLSVKDADKSADLAGAARDLIAMGFTLIATRGTAGWLKSHGIEAESVSKVYEARPNIVDRLKDGEIALVMNTTEGTQSISDSRDIRAVALHDHIPYFTTAAASIAAVAAMKSRAEGDISVRPLQA</sequence>
<dbReference type="Pfam" id="PF25596">
    <property type="entry name" value="CPSase_L_D1"/>
    <property type="match status" value="2"/>
</dbReference>
<evidence type="ECO:0000256" key="10">
    <source>
        <dbReference type="ARBA" id="ARBA00022741"/>
    </source>
</evidence>
<dbReference type="InterPro" id="IPR036897">
    <property type="entry name" value="CarbamoylP_synth_lsu_oligo_sf"/>
</dbReference>
<evidence type="ECO:0000256" key="16">
    <source>
        <dbReference type="ARBA" id="ARBA00048816"/>
    </source>
</evidence>
<feature type="binding site" evidence="19">
    <location>
        <position position="255"/>
    </location>
    <ligand>
        <name>ATP</name>
        <dbReference type="ChEBI" id="CHEBI:30616"/>
        <label>1</label>
    </ligand>
</feature>
<dbReference type="SUPFAM" id="SSF56059">
    <property type="entry name" value="Glutathione synthetase ATP-binding domain-like"/>
    <property type="match status" value="2"/>
</dbReference>
<feature type="domain" description="MGS-like" evidence="21">
    <location>
        <begin position="977"/>
        <end position="1110"/>
    </location>
</feature>
<dbReference type="STRING" id="1105367.CG50_06645"/>
<keyword evidence="7 19" id="KW-0028">Amino-acid biosynthesis</keyword>
<dbReference type="GO" id="GO:0046872">
    <property type="term" value="F:metal ion binding"/>
    <property type="evidence" value="ECO:0007669"/>
    <property type="project" value="UniProtKB-KW"/>
</dbReference>
<comment type="pathway">
    <text evidence="2 19">Pyrimidine metabolism; UMP biosynthesis via de novo pathway; (S)-dihydroorotate from bicarbonate: step 1/3.</text>
</comment>
<feature type="binding site" evidence="19">
    <location>
        <position position="189"/>
    </location>
    <ligand>
        <name>ATP</name>
        <dbReference type="ChEBI" id="CHEBI:30616"/>
        <label>1</label>
    </ligand>
</feature>
<evidence type="ECO:0000256" key="7">
    <source>
        <dbReference type="ARBA" id="ARBA00022605"/>
    </source>
</evidence>
<keyword evidence="23" id="KW-1185">Reference proteome</keyword>
<feature type="domain" description="ATP-grasp" evidence="20">
    <location>
        <begin position="133"/>
        <end position="341"/>
    </location>
</feature>
<dbReference type="FunFam" id="3.30.470.20:FF:000013">
    <property type="entry name" value="Carbamoyl-phosphate synthase large chain"/>
    <property type="match status" value="1"/>
</dbReference>
<dbReference type="PANTHER" id="PTHR11405">
    <property type="entry name" value="CARBAMOYLTRANSFERASE FAMILY MEMBER"/>
    <property type="match status" value="1"/>
</dbReference>
<keyword evidence="6 19" id="KW-0436">Ligase</keyword>
<accession>A0A086Y789</accession>
<dbReference type="Gene3D" id="3.30.1490.20">
    <property type="entry name" value="ATP-grasp fold, A domain"/>
    <property type="match status" value="1"/>
</dbReference>
<dbReference type="UniPathway" id="UPA00068">
    <property type="reaction ID" value="UER00171"/>
</dbReference>
<keyword evidence="12" id="KW-0460">Magnesium</keyword>
<keyword evidence="13 19" id="KW-0665">Pyrimidine biosynthesis</keyword>
<dbReference type="Gene3D" id="3.40.50.20">
    <property type="match status" value="2"/>
</dbReference>
<evidence type="ECO:0000256" key="9">
    <source>
        <dbReference type="ARBA" id="ARBA00022737"/>
    </source>
</evidence>
<comment type="cofactor">
    <cofactor evidence="1">
        <name>Mn(2+)</name>
        <dbReference type="ChEBI" id="CHEBI:29035"/>
    </cofactor>
</comment>
<dbReference type="InterPro" id="IPR036914">
    <property type="entry name" value="MGS-like_dom_sf"/>
</dbReference>
<dbReference type="Pfam" id="PF02787">
    <property type="entry name" value="CPSase_L_D3"/>
    <property type="match status" value="1"/>
</dbReference>
<feature type="binding site" evidence="19">
    <location>
        <position position="860"/>
    </location>
    <ligand>
        <name>Mg(2+)</name>
        <dbReference type="ChEBI" id="CHEBI:18420"/>
        <label>4</label>
    </ligand>
</feature>
<evidence type="ECO:0000313" key="22">
    <source>
        <dbReference type="EMBL" id="KFI30139.1"/>
    </source>
</evidence>
<feature type="binding site" evidence="19">
    <location>
        <position position="860"/>
    </location>
    <ligand>
        <name>Mn(2+)</name>
        <dbReference type="ChEBI" id="CHEBI:29035"/>
        <label>3</label>
    </ligand>
</feature>
<feature type="binding site" evidence="19">
    <location>
        <position position="807"/>
    </location>
    <ligand>
        <name>ATP</name>
        <dbReference type="ChEBI" id="CHEBI:30616"/>
        <label>2</label>
    </ligand>
</feature>
<feature type="binding site" evidence="19">
    <location>
        <position position="848"/>
    </location>
    <ligand>
        <name>Mn(2+)</name>
        <dbReference type="ChEBI" id="CHEBI:29035"/>
        <label>3</label>
    </ligand>
</feature>
<dbReference type="GO" id="GO:0006526">
    <property type="term" value="P:L-arginine biosynthetic process"/>
    <property type="evidence" value="ECO:0007669"/>
    <property type="project" value="UniProtKB-UniRule"/>
</dbReference>
<evidence type="ECO:0000256" key="19">
    <source>
        <dbReference type="HAMAP-Rule" id="MF_01210"/>
    </source>
</evidence>
<evidence type="ECO:0000256" key="15">
    <source>
        <dbReference type="ARBA" id="ARBA00047359"/>
    </source>
</evidence>
<dbReference type="SUPFAM" id="SSF48108">
    <property type="entry name" value="Carbamoyl phosphate synthetase, large subunit connection domain"/>
    <property type="match status" value="1"/>
</dbReference>
<dbReference type="SMART" id="SM00851">
    <property type="entry name" value="MGS"/>
    <property type="match status" value="1"/>
</dbReference>
<dbReference type="Gene3D" id="3.30.470.20">
    <property type="entry name" value="ATP-grasp fold, B domain"/>
    <property type="match status" value="2"/>
</dbReference>
<feature type="binding site" evidence="19">
    <location>
        <position position="312"/>
    </location>
    <ligand>
        <name>Mn(2+)</name>
        <dbReference type="ChEBI" id="CHEBI:29035"/>
        <label>2</label>
    </ligand>
</feature>
<feature type="binding site" evidence="19">
    <location>
        <position position="848"/>
    </location>
    <ligand>
        <name>Mg(2+)</name>
        <dbReference type="ChEBI" id="CHEBI:18420"/>
        <label>3</label>
    </ligand>
</feature>
<dbReference type="PROSITE" id="PS50975">
    <property type="entry name" value="ATP_GRASP"/>
    <property type="match status" value="2"/>
</dbReference>
<feature type="binding site" evidence="19">
    <location>
        <position position="312"/>
    </location>
    <ligand>
        <name>ATP</name>
        <dbReference type="ChEBI" id="CHEBI:30616"/>
        <label>1</label>
    </ligand>
</feature>
<dbReference type="InterPro" id="IPR033937">
    <property type="entry name" value="MGS_CPS_CarB"/>
</dbReference>
<feature type="binding site" evidence="19">
    <location>
        <position position="314"/>
    </location>
    <ligand>
        <name>Mn(2+)</name>
        <dbReference type="ChEBI" id="CHEBI:29035"/>
        <label>2</label>
    </ligand>
</feature>
<feature type="binding site" evidence="19">
    <location>
        <position position="256"/>
    </location>
    <ligand>
        <name>ATP</name>
        <dbReference type="ChEBI" id="CHEBI:30616"/>
        <label>1</label>
    </ligand>
</feature>
<dbReference type="UniPathway" id="UPA00070">
    <property type="reaction ID" value="UER00115"/>
</dbReference>
<dbReference type="eggNOG" id="COG0458">
    <property type="taxonomic scope" value="Bacteria"/>
</dbReference>
<feature type="binding site" evidence="19">
    <location>
        <position position="228"/>
    </location>
    <ligand>
        <name>ATP</name>
        <dbReference type="ChEBI" id="CHEBI:30616"/>
        <label>1</label>
    </ligand>
</feature>
<dbReference type="PANTHER" id="PTHR11405:SF53">
    <property type="entry name" value="CARBAMOYL-PHOSPHATE SYNTHASE [AMMONIA], MITOCHONDRIAL"/>
    <property type="match status" value="1"/>
</dbReference>
<feature type="binding site" evidence="19">
    <location>
        <position position="848"/>
    </location>
    <ligand>
        <name>ATP</name>
        <dbReference type="ChEBI" id="CHEBI:30616"/>
        <label>2</label>
    </ligand>
</feature>
<feature type="region of interest" description="Carboxyphosphate synthetic domain" evidence="19">
    <location>
        <begin position="1"/>
        <end position="415"/>
    </location>
</feature>
<dbReference type="PROSITE" id="PS00866">
    <property type="entry name" value="CPSASE_1"/>
    <property type="match status" value="1"/>
</dbReference>
<dbReference type="GO" id="GO:0044205">
    <property type="term" value="P:'de novo' UMP biosynthetic process"/>
    <property type="evidence" value="ECO:0007669"/>
    <property type="project" value="UniProtKB-UniRule"/>
</dbReference>
<keyword evidence="14" id="KW-0464">Manganese</keyword>
<feature type="binding site" evidence="19">
    <location>
        <position position="129"/>
    </location>
    <ligand>
        <name>ATP</name>
        <dbReference type="ChEBI" id="CHEBI:30616"/>
        <label>1</label>
    </ligand>
</feature>
<dbReference type="Gene3D" id="1.10.1030.10">
    <property type="entry name" value="Carbamoyl-phosphate synthetase, large subunit oligomerisation domain"/>
    <property type="match status" value="1"/>
</dbReference>
<comment type="similarity">
    <text evidence="4 19">Belongs to the CarB family.</text>
</comment>
<dbReference type="InterPro" id="IPR005483">
    <property type="entry name" value="CPSase_dom"/>
</dbReference>
<feature type="binding site" evidence="19">
    <location>
        <position position="806"/>
    </location>
    <ligand>
        <name>ATP</name>
        <dbReference type="ChEBI" id="CHEBI:30616"/>
        <label>2</label>
    </ligand>
</feature>
<dbReference type="InterPro" id="IPR011761">
    <property type="entry name" value="ATP-grasp"/>
</dbReference>
<protein>
    <recommendedName>
        <fullName evidence="19">Carbamoyl phosphate synthase large chain</fullName>
        <ecNumber evidence="19">6.3.4.16</ecNumber>
        <ecNumber evidence="19">6.3.5.5</ecNumber>
    </recommendedName>
    <alternativeName>
        <fullName evidence="19">Carbamoyl phosphate synthetase ammonia chain</fullName>
    </alternativeName>
</protein>
<keyword evidence="10 19" id="KW-0547">Nucleotide-binding</keyword>
<comment type="pathway">
    <text evidence="3 19">Amino-acid biosynthesis; L-arginine biosynthesis; carbamoyl phosphate from bicarbonate: step 1/1.</text>
</comment>
<keyword evidence="11 19" id="KW-0067">ATP-binding</keyword>
<name>A0A086Y789_9RHOB</name>
<evidence type="ECO:0000256" key="2">
    <source>
        <dbReference type="ARBA" id="ARBA00004812"/>
    </source>
</evidence>
<feature type="binding site" evidence="19">
    <location>
        <position position="188"/>
    </location>
    <ligand>
        <name>ATP</name>
        <dbReference type="ChEBI" id="CHEBI:30616"/>
        <label>1</label>
    </ligand>
</feature>
<evidence type="ECO:0000256" key="18">
    <source>
        <dbReference type="ARBA" id="ARBA00062056"/>
    </source>
</evidence>
<dbReference type="InterPro" id="IPR005479">
    <property type="entry name" value="CPAse_ATP-bd"/>
</dbReference>
<dbReference type="GO" id="GO:0004088">
    <property type="term" value="F:carbamoyl-phosphate synthase (glutamine-hydrolyzing) activity"/>
    <property type="evidence" value="ECO:0007669"/>
    <property type="project" value="UniProtKB-UniRule"/>
</dbReference>
<dbReference type="EC" id="6.3.5.5" evidence="19"/>
<feature type="binding site" evidence="19">
    <location>
        <position position="775"/>
    </location>
    <ligand>
        <name>ATP</name>
        <dbReference type="ChEBI" id="CHEBI:30616"/>
        <label>2</label>
    </ligand>
</feature>
<feature type="binding site" evidence="19">
    <location>
        <position position="860"/>
    </location>
    <ligand>
        <name>Mg(2+)</name>
        <dbReference type="ChEBI" id="CHEBI:18420"/>
        <label>3</label>
    </ligand>
</feature>
<comment type="catalytic activity">
    <reaction evidence="15 19">
        <text>hydrogencarbonate + NH4(+) + 2 ATP = carbamoyl phosphate + 2 ADP + phosphate + 2 H(+)</text>
        <dbReference type="Rhea" id="RHEA:18029"/>
        <dbReference type="ChEBI" id="CHEBI:15378"/>
        <dbReference type="ChEBI" id="CHEBI:17544"/>
        <dbReference type="ChEBI" id="CHEBI:28938"/>
        <dbReference type="ChEBI" id="CHEBI:30616"/>
        <dbReference type="ChEBI" id="CHEBI:43474"/>
        <dbReference type="ChEBI" id="CHEBI:58228"/>
        <dbReference type="ChEBI" id="CHEBI:456216"/>
        <dbReference type="EC" id="6.3.4.16"/>
    </reaction>
</comment>
<evidence type="ECO:0000259" key="20">
    <source>
        <dbReference type="PROSITE" id="PS50975"/>
    </source>
</evidence>
<feature type="binding site" evidence="19">
    <location>
        <position position="780"/>
    </location>
    <ligand>
        <name>ATP</name>
        <dbReference type="ChEBI" id="CHEBI:30616"/>
        <label>2</label>
    </ligand>
</feature>
<evidence type="ECO:0000256" key="14">
    <source>
        <dbReference type="ARBA" id="ARBA00023211"/>
    </source>
</evidence>
<dbReference type="NCBIfam" id="NF009455">
    <property type="entry name" value="PRK12815.1"/>
    <property type="match status" value="1"/>
</dbReference>
<dbReference type="NCBIfam" id="NF003671">
    <property type="entry name" value="PRK05294.1"/>
    <property type="match status" value="1"/>
</dbReference>
<evidence type="ECO:0000256" key="3">
    <source>
        <dbReference type="ARBA" id="ARBA00005077"/>
    </source>
</evidence>
<evidence type="ECO:0000256" key="5">
    <source>
        <dbReference type="ARBA" id="ARBA00022571"/>
    </source>
</evidence>
<dbReference type="GO" id="GO:0006541">
    <property type="term" value="P:glutamine metabolic process"/>
    <property type="evidence" value="ECO:0007669"/>
    <property type="project" value="TreeGrafter"/>
</dbReference>
<feature type="binding site" evidence="19">
    <location>
        <position position="312"/>
    </location>
    <ligand>
        <name>Mg(2+)</name>
        <dbReference type="ChEBI" id="CHEBI:18420"/>
        <label>2</label>
    </ligand>
</feature>
<dbReference type="PROSITE" id="PS00867">
    <property type="entry name" value="CPSASE_2"/>
    <property type="match status" value="2"/>
</dbReference>
<dbReference type="InterPro" id="IPR011607">
    <property type="entry name" value="MGS-like_dom"/>
</dbReference>
<feature type="binding site" evidence="19">
    <location>
        <position position="312"/>
    </location>
    <ligand>
        <name>Mn(2+)</name>
        <dbReference type="ChEBI" id="CHEBI:29035"/>
        <label>1</label>
    </ligand>
</feature>
<dbReference type="GO" id="GO:0005524">
    <property type="term" value="F:ATP binding"/>
    <property type="evidence" value="ECO:0007669"/>
    <property type="project" value="UniProtKB-UniRule"/>
</dbReference>
<feature type="binding site" evidence="19">
    <location>
        <position position="223"/>
    </location>
    <ligand>
        <name>ATP</name>
        <dbReference type="ChEBI" id="CHEBI:30616"/>
        <label>1</label>
    </ligand>
</feature>
<evidence type="ECO:0000256" key="12">
    <source>
        <dbReference type="ARBA" id="ARBA00022842"/>
    </source>
</evidence>
<comment type="domain">
    <text evidence="19">The large subunit is composed of 2 ATP-grasp domains that are involved in binding the 2 ATP molecules needed for carbamoyl phosphate synthesis. The N-terminal ATP-grasp domain (referred to as the carboxyphosphate synthetic component) catalyzes the ATP-dependent phosphorylation of hydrogencarbonate to carboxyphosphate and the subsequent nucleophilic attack by ammonia to form a carbamate intermediate. The C-terminal ATP-grasp domain (referred to as the carbamoyl phosphate synthetic component) then catalyzes the phosphorylation of carbamate with the second ATP to form the end product carbamoyl phosphate. The reactive and unstable enzyme intermediates are sequentially channeled from one active site to the next through the interior of the protein over a distance of at least 96 A.</text>
</comment>
<feature type="binding site" evidence="19">
    <location>
        <position position="312"/>
    </location>
    <ligand>
        <name>Mg(2+)</name>
        <dbReference type="ChEBI" id="CHEBI:18420"/>
        <label>1</label>
    </ligand>
</feature>
<comment type="cofactor">
    <cofactor evidence="19">
        <name>Mg(2+)</name>
        <dbReference type="ChEBI" id="CHEBI:18420"/>
    </cofactor>
    <cofactor evidence="19">
        <name>Mn(2+)</name>
        <dbReference type="ChEBI" id="CHEBI:29035"/>
    </cofactor>
    <text evidence="19">Binds 4 Mg(2+) or Mn(2+) ions per subunit.</text>
</comment>
<gene>
    <name evidence="19" type="primary">carB</name>
    <name evidence="22" type="ORF">CG50_06645</name>
</gene>
<dbReference type="InterPro" id="IPR013815">
    <property type="entry name" value="ATP_grasp_subdomain_1"/>
</dbReference>
<evidence type="ECO:0000256" key="4">
    <source>
        <dbReference type="ARBA" id="ARBA00009799"/>
    </source>
</evidence>
<dbReference type="HAMAP" id="MF_01210_A">
    <property type="entry name" value="CPSase_L_chain_A"/>
    <property type="match status" value="1"/>
</dbReference>
<feature type="binding site" evidence="19">
    <location>
        <position position="298"/>
    </location>
    <ligand>
        <name>ATP</name>
        <dbReference type="ChEBI" id="CHEBI:30616"/>
        <label>1</label>
    </ligand>
</feature>
<dbReference type="SUPFAM" id="SSF52440">
    <property type="entry name" value="PreATP-grasp domain"/>
    <property type="match status" value="2"/>
</dbReference>
<feature type="binding site" evidence="19">
    <location>
        <position position="254"/>
    </location>
    <ligand>
        <name>ATP</name>
        <dbReference type="ChEBI" id="CHEBI:30616"/>
        <label>1</label>
    </ligand>
</feature>
<dbReference type="GO" id="GO:0004087">
    <property type="term" value="F:carbamoyl-phosphate synthase (ammonia) activity"/>
    <property type="evidence" value="ECO:0007669"/>
    <property type="project" value="UniProtKB-EC"/>
</dbReference>
<dbReference type="Proteomes" id="UP000028824">
    <property type="component" value="Unassembled WGS sequence"/>
</dbReference>